<protein>
    <submittedName>
        <fullName evidence="1">Uncharacterized protein</fullName>
    </submittedName>
</protein>
<dbReference type="OrthoDB" id="10368386at2759"/>
<dbReference type="Proteomes" id="UP000799750">
    <property type="component" value="Unassembled WGS sequence"/>
</dbReference>
<dbReference type="EMBL" id="MU004199">
    <property type="protein sequence ID" value="KAF2489564.1"/>
    <property type="molecule type" value="Genomic_DNA"/>
</dbReference>
<evidence type="ECO:0000313" key="2">
    <source>
        <dbReference type="Proteomes" id="UP000799750"/>
    </source>
</evidence>
<organism evidence="1 2">
    <name type="scientific">Lophium mytilinum</name>
    <dbReference type="NCBI Taxonomy" id="390894"/>
    <lineage>
        <taxon>Eukaryota</taxon>
        <taxon>Fungi</taxon>
        <taxon>Dikarya</taxon>
        <taxon>Ascomycota</taxon>
        <taxon>Pezizomycotina</taxon>
        <taxon>Dothideomycetes</taxon>
        <taxon>Pleosporomycetidae</taxon>
        <taxon>Mytilinidiales</taxon>
        <taxon>Mytilinidiaceae</taxon>
        <taxon>Lophium</taxon>
    </lineage>
</organism>
<accession>A0A6A6QBY9</accession>
<evidence type="ECO:0000313" key="1">
    <source>
        <dbReference type="EMBL" id="KAF2489564.1"/>
    </source>
</evidence>
<dbReference type="AlphaFoldDB" id="A0A6A6QBY9"/>
<name>A0A6A6QBY9_9PEZI</name>
<sequence>MPSLYPVAVFWPTWSNPKADATSPSQLQPQQLSLAQSHENKSTNYYTITAANKSIKNRAQAHLSRNTTHPTDPDTYIDRLVGISNLTTTISDWEFALAKIEALRTTSTSTSGARIMEYLTKKLGPVPTRELERVRMKKMEFERMGRVEVGAQLAVLVWRVEDVLERLEGLKKSMS</sequence>
<proteinExistence type="predicted"/>
<reference evidence="1" key="1">
    <citation type="journal article" date="2020" name="Stud. Mycol.">
        <title>101 Dothideomycetes genomes: a test case for predicting lifestyles and emergence of pathogens.</title>
        <authorList>
            <person name="Haridas S."/>
            <person name="Albert R."/>
            <person name="Binder M."/>
            <person name="Bloem J."/>
            <person name="Labutti K."/>
            <person name="Salamov A."/>
            <person name="Andreopoulos B."/>
            <person name="Baker S."/>
            <person name="Barry K."/>
            <person name="Bills G."/>
            <person name="Bluhm B."/>
            <person name="Cannon C."/>
            <person name="Castanera R."/>
            <person name="Culley D."/>
            <person name="Daum C."/>
            <person name="Ezra D."/>
            <person name="Gonzalez J."/>
            <person name="Henrissat B."/>
            <person name="Kuo A."/>
            <person name="Liang C."/>
            <person name="Lipzen A."/>
            <person name="Lutzoni F."/>
            <person name="Magnuson J."/>
            <person name="Mondo S."/>
            <person name="Nolan M."/>
            <person name="Ohm R."/>
            <person name="Pangilinan J."/>
            <person name="Park H.-J."/>
            <person name="Ramirez L."/>
            <person name="Alfaro M."/>
            <person name="Sun H."/>
            <person name="Tritt A."/>
            <person name="Yoshinaga Y."/>
            <person name="Zwiers L.-H."/>
            <person name="Turgeon B."/>
            <person name="Goodwin S."/>
            <person name="Spatafora J."/>
            <person name="Crous P."/>
            <person name="Grigoriev I."/>
        </authorList>
    </citation>
    <scope>NUCLEOTIDE SEQUENCE</scope>
    <source>
        <strain evidence="1">CBS 269.34</strain>
    </source>
</reference>
<keyword evidence="2" id="KW-1185">Reference proteome</keyword>
<gene>
    <name evidence="1" type="ORF">BU16DRAFT_544930</name>
</gene>